<protein>
    <submittedName>
        <fullName evidence="2">Uncharacterized protein</fullName>
    </submittedName>
</protein>
<dbReference type="Proteomes" id="UP001604277">
    <property type="component" value="Unassembled WGS sequence"/>
</dbReference>
<dbReference type="EMBL" id="JBFOLJ010000033">
    <property type="protein sequence ID" value="KAL2457944.1"/>
    <property type="molecule type" value="Genomic_DNA"/>
</dbReference>
<evidence type="ECO:0000256" key="1">
    <source>
        <dbReference type="SAM" id="MobiDB-lite"/>
    </source>
</evidence>
<name>A0ABD1P455_9LAMI</name>
<evidence type="ECO:0000313" key="3">
    <source>
        <dbReference type="Proteomes" id="UP001604277"/>
    </source>
</evidence>
<proteinExistence type="predicted"/>
<accession>A0ABD1P455</accession>
<feature type="compositionally biased region" description="Low complexity" evidence="1">
    <location>
        <begin position="72"/>
        <end position="83"/>
    </location>
</feature>
<sequence>MASHEKCTPFPEHVIHFPHLPEEAICMRHQHKVPATSIDETFFHLPLLTSSTTASLKPKTAKTPPPSMPNFHHQPSSQSQKQPKLHLIVGRSLTTTIPKVWSLYIESQVRIHNQNHAPDRFHIRIRVEAHLNLCWNGLEFSAWNDALNAEHRKGNELLSSESPCSRVNENLPLFAWLQTPAYSNFLYFATLKFCTHSLFLITISFSQLKARFEPTIRILLHKWFHIRIRVQAQQN</sequence>
<gene>
    <name evidence="2" type="ORF">Fot_56001</name>
</gene>
<comment type="caution">
    <text evidence="2">The sequence shown here is derived from an EMBL/GenBank/DDBJ whole genome shotgun (WGS) entry which is preliminary data.</text>
</comment>
<evidence type="ECO:0000313" key="2">
    <source>
        <dbReference type="EMBL" id="KAL2457944.1"/>
    </source>
</evidence>
<dbReference type="AlphaFoldDB" id="A0ABD1P455"/>
<keyword evidence="3" id="KW-1185">Reference proteome</keyword>
<feature type="region of interest" description="Disordered" evidence="1">
    <location>
        <begin position="54"/>
        <end position="83"/>
    </location>
</feature>
<organism evidence="2 3">
    <name type="scientific">Forsythia ovata</name>
    <dbReference type="NCBI Taxonomy" id="205694"/>
    <lineage>
        <taxon>Eukaryota</taxon>
        <taxon>Viridiplantae</taxon>
        <taxon>Streptophyta</taxon>
        <taxon>Embryophyta</taxon>
        <taxon>Tracheophyta</taxon>
        <taxon>Spermatophyta</taxon>
        <taxon>Magnoliopsida</taxon>
        <taxon>eudicotyledons</taxon>
        <taxon>Gunneridae</taxon>
        <taxon>Pentapetalae</taxon>
        <taxon>asterids</taxon>
        <taxon>lamiids</taxon>
        <taxon>Lamiales</taxon>
        <taxon>Oleaceae</taxon>
        <taxon>Forsythieae</taxon>
        <taxon>Forsythia</taxon>
    </lineage>
</organism>
<reference evidence="3" key="1">
    <citation type="submission" date="2024-07" db="EMBL/GenBank/DDBJ databases">
        <title>Two chromosome-level genome assemblies of Korean endemic species Abeliophyllum distichum and Forsythia ovata (Oleaceae).</title>
        <authorList>
            <person name="Jang H."/>
        </authorList>
    </citation>
    <scope>NUCLEOTIDE SEQUENCE [LARGE SCALE GENOMIC DNA]</scope>
</reference>